<evidence type="ECO:0000256" key="4">
    <source>
        <dbReference type="PROSITE-ProRule" id="PRU00221"/>
    </source>
</evidence>
<dbReference type="Proteomes" id="UP001159405">
    <property type="component" value="Unassembled WGS sequence"/>
</dbReference>
<dbReference type="InterPro" id="IPR050505">
    <property type="entry name" value="WDR55/POC1"/>
</dbReference>
<dbReference type="SUPFAM" id="SSF50978">
    <property type="entry name" value="WD40 repeat-like"/>
    <property type="match status" value="1"/>
</dbReference>
<evidence type="ECO:0000256" key="1">
    <source>
        <dbReference type="ARBA" id="ARBA00007625"/>
    </source>
</evidence>
<dbReference type="PANTHER" id="PTHR44019:SF20">
    <property type="entry name" value="WD REPEAT-CONTAINING PROTEIN 55"/>
    <property type="match status" value="1"/>
</dbReference>
<organism evidence="5 6">
    <name type="scientific">Porites lobata</name>
    <dbReference type="NCBI Taxonomy" id="104759"/>
    <lineage>
        <taxon>Eukaryota</taxon>
        <taxon>Metazoa</taxon>
        <taxon>Cnidaria</taxon>
        <taxon>Anthozoa</taxon>
        <taxon>Hexacorallia</taxon>
        <taxon>Scleractinia</taxon>
        <taxon>Fungiina</taxon>
        <taxon>Poritidae</taxon>
        <taxon>Porites</taxon>
    </lineage>
</organism>
<dbReference type="InterPro" id="IPR019775">
    <property type="entry name" value="WD40_repeat_CS"/>
</dbReference>
<feature type="repeat" description="WD" evidence="4">
    <location>
        <begin position="347"/>
        <end position="381"/>
    </location>
</feature>
<dbReference type="InterPro" id="IPR001680">
    <property type="entry name" value="WD40_rpt"/>
</dbReference>
<dbReference type="InterPro" id="IPR015943">
    <property type="entry name" value="WD40/YVTN_repeat-like_dom_sf"/>
</dbReference>
<dbReference type="Pfam" id="PF24796">
    <property type="entry name" value="WDR55"/>
    <property type="match status" value="1"/>
</dbReference>
<dbReference type="SMART" id="SM00320">
    <property type="entry name" value="WD40"/>
    <property type="match status" value="5"/>
</dbReference>
<comment type="similarity">
    <text evidence="1">Belongs to the WD repeat WDR55 family.</text>
</comment>
<feature type="repeat" description="WD" evidence="4">
    <location>
        <begin position="172"/>
        <end position="212"/>
    </location>
</feature>
<dbReference type="PANTHER" id="PTHR44019">
    <property type="entry name" value="WD REPEAT-CONTAINING PROTEIN 55"/>
    <property type="match status" value="1"/>
</dbReference>
<evidence type="ECO:0008006" key="7">
    <source>
        <dbReference type="Google" id="ProtNLM"/>
    </source>
</evidence>
<dbReference type="InterPro" id="IPR036322">
    <property type="entry name" value="WD40_repeat_dom_sf"/>
</dbReference>
<name>A0ABN8MU64_9CNID</name>
<dbReference type="EMBL" id="CALNXK010000004">
    <property type="protein sequence ID" value="CAH3035991.1"/>
    <property type="molecule type" value="Genomic_DNA"/>
</dbReference>
<evidence type="ECO:0000313" key="5">
    <source>
        <dbReference type="EMBL" id="CAH3035991.1"/>
    </source>
</evidence>
<evidence type="ECO:0000256" key="2">
    <source>
        <dbReference type="ARBA" id="ARBA00022574"/>
    </source>
</evidence>
<keyword evidence="6" id="KW-1185">Reference proteome</keyword>
<accession>A0ABN8MU64</accession>
<sequence length="404" mass="44469">MFSKVQHLKGLMTSTRCRPLQFQLCCQNGECWNINGTLYSTQRGVPTNFIALRSKLVLVLLFYHRLESGDYININRRVIPPKSGAKKIINSLPCGQAHKLAFTSPDNIISTSPTSFLMSRTDFTVLLLFEFLKKHHLPDGQFCGISDLFTASKDKSLQAVDMNTGGVAHAVNKAHKSPVYCMKVMNENLLATGDDDGCVKFWDTRQASNILTVTDNEDFVSDMACDAENRTLLATSGDGTLSVFNVRRQKIEERSDNMESELLSLAIVKGGRKVVCGTGDGILNLFSWGEWGDISDRFPGHPLSIDSCVAVSDSVVCTGSMDGIIRAVHILPNRFVGTIGEHDDFPVERMRLSRDGNTLASCSHDQSIKFWDVSHVKNVSVDPGSKRTSAAASETATNDFFADL</sequence>
<reference evidence="5 6" key="1">
    <citation type="submission" date="2022-05" db="EMBL/GenBank/DDBJ databases">
        <authorList>
            <consortium name="Genoscope - CEA"/>
            <person name="William W."/>
        </authorList>
    </citation>
    <scope>NUCLEOTIDE SEQUENCE [LARGE SCALE GENOMIC DNA]</scope>
</reference>
<comment type="caution">
    <text evidence="5">The sequence shown here is derived from an EMBL/GenBank/DDBJ whole genome shotgun (WGS) entry which is preliminary data.</text>
</comment>
<gene>
    <name evidence="5" type="ORF">PLOB_00031293</name>
</gene>
<protein>
    <recommendedName>
        <fullName evidence="7">WD repeat domain 55</fullName>
    </recommendedName>
</protein>
<dbReference type="Gene3D" id="2.130.10.10">
    <property type="entry name" value="YVTN repeat-like/Quinoprotein amine dehydrogenase"/>
    <property type="match status" value="1"/>
</dbReference>
<keyword evidence="2 4" id="KW-0853">WD repeat</keyword>
<keyword evidence="3" id="KW-0677">Repeat</keyword>
<dbReference type="PROSITE" id="PS00678">
    <property type="entry name" value="WD_REPEATS_1"/>
    <property type="match status" value="2"/>
</dbReference>
<evidence type="ECO:0000313" key="6">
    <source>
        <dbReference type="Proteomes" id="UP001159405"/>
    </source>
</evidence>
<evidence type="ECO:0000256" key="3">
    <source>
        <dbReference type="ARBA" id="ARBA00022737"/>
    </source>
</evidence>
<dbReference type="PROSITE" id="PS50082">
    <property type="entry name" value="WD_REPEATS_2"/>
    <property type="match status" value="2"/>
</dbReference>
<proteinExistence type="inferred from homology"/>